<dbReference type="PROSITE" id="PS01124">
    <property type="entry name" value="HTH_ARAC_FAMILY_2"/>
    <property type="match status" value="1"/>
</dbReference>
<dbReference type="PROSITE" id="PS00041">
    <property type="entry name" value="HTH_ARAC_FAMILY_1"/>
    <property type="match status" value="1"/>
</dbReference>
<dbReference type="RefSeq" id="WP_087104928.1">
    <property type="nucleotide sequence ID" value="NZ_FWFG01000100.1"/>
</dbReference>
<dbReference type="GO" id="GO:0043565">
    <property type="term" value="F:sequence-specific DNA binding"/>
    <property type="evidence" value="ECO:0007669"/>
    <property type="project" value="InterPro"/>
</dbReference>
<protein>
    <submittedName>
        <fullName evidence="6">Transcriptional regulator, AraC family</fullName>
    </submittedName>
</protein>
<evidence type="ECO:0000259" key="5">
    <source>
        <dbReference type="PROSITE" id="PS01124"/>
    </source>
</evidence>
<dbReference type="InterPro" id="IPR050204">
    <property type="entry name" value="AraC_XylS_family_regulators"/>
</dbReference>
<evidence type="ECO:0000256" key="3">
    <source>
        <dbReference type="ARBA" id="ARBA00023159"/>
    </source>
</evidence>
<dbReference type="Gene3D" id="1.10.10.60">
    <property type="entry name" value="Homeodomain-like"/>
    <property type="match status" value="2"/>
</dbReference>
<keyword evidence="2" id="KW-0238">DNA-binding</keyword>
<dbReference type="AlphaFoldDB" id="A0A1X6X628"/>
<sequence length="266" mass="28576">MSTETAPAAESEFQRSSAVPGLELRTSAARGSCYRLHSHATCSIGLIDQGSTVLTGPPSERVRLHAGDVVVIPAGQVHACNPDASLWRYRMIHLGDGDGTGLPTDAILVLRDPGVRRAASAWADAISADAVRPAIDARLGTLLERMRTAAPVARAGHGEDHELLELLAPVLARLRDDDENPSLDELGTMVGLSHFQLIRRIRRATGLTPLAWRQNARISRAREMLREGEGIAETAHAVGFTDQSHLHRVFRAHVAASPGAYRAHGA</sequence>
<evidence type="ECO:0000313" key="7">
    <source>
        <dbReference type="Proteomes" id="UP000195981"/>
    </source>
</evidence>
<evidence type="ECO:0000256" key="2">
    <source>
        <dbReference type="ARBA" id="ARBA00023125"/>
    </source>
</evidence>
<dbReference type="InterPro" id="IPR003313">
    <property type="entry name" value="AraC-bd"/>
</dbReference>
<evidence type="ECO:0000256" key="1">
    <source>
        <dbReference type="ARBA" id="ARBA00023015"/>
    </source>
</evidence>
<dbReference type="InterPro" id="IPR018060">
    <property type="entry name" value="HTH_AraC"/>
</dbReference>
<dbReference type="Gene3D" id="2.60.120.10">
    <property type="entry name" value="Jelly Rolls"/>
    <property type="match status" value="1"/>
</dbReference>
<dbReference type="Pfam" id="PF12833">
    <property type="entry name" value="HTH_18"/>
    <property type="match status" value="1"/>
</dbReference>
<name>A0A1X6X628_9MICO</name>
<reference evidence="6 7" key="1">
    <citation type="submission" date="2017-02" db="EMBL/GenBank/DDBJ databases">
        <authorList>
            <person name="Peterson S.W."/>
        </authorList>
    </citation>
    <scope>NUCLEOTIDE SEQUENCE [LARGE SCALE GENOMIC DNA]</scope>
    <source>
        <strain evidence="6 7">CIP104813</strain>
    </source>
</reference>
<proteinExistence type="predicted"/>
<dbReference type="PANTHER" id="PTHR46796">
    <property type="entry name" value="HTH-TYPE TRANSCRIPTIONAL ACTIVATOR RHAS-RELATED"/>
    <property type="match status" value="1"/>
</dbReference>
<organism evidence="6 7">
    <name type="scientific">Brachybacterium nesterenkovii</name>
    <dbReference type="NCBI Taxonomy" id="47847"/>
    <lineage>
        <taxon>Bacteria</taxon>
        <taxon>Bacillati</taxon>
        <taxon>Actinomycetota</taxon>
        <taxon>Actinomycetes</taxon>
        <taxon>Micrococcales</taxon>
        <taxon>Dermabacteraceae</taxon>
        <taxon>Brachybacterium</taxon>
    </lineage>
</organism>
<dbReference type="InterPro" id="IPR018062">
    <property type="entry name" value="HTH_AraC-typ_CS"/>
</dbReference>
<evidence type="ECO:0000256" key="4">
    <source>
        <dbReference type="ARBA" id="ARBA00023163"/>
    </source>
</evidence>
<gene>
    <name evidence="6" type="ORF">FM110_11650</name>
</gene>
<dbReference type="Proteomes" id="UP000195981">
    <property type="component" value="Unassembled WGS sequence"/>
</dbReference>
<dbReference type="InterPro" id="IPR037923">
    <property type="entry name" value="HTH-like"/>
</dbReference>
<dbReference type="GO" id="GO:0003700">
    <property type="term" value="F:DNA-binding transcription factor activity"/>
    <property type="evidence" value="ECO:0007669"/>
    <property type="project" value="InterPro"/>
</dbReference>
<dbReference type="InterPro" id="IPR014710">
    <property type="entry name" value="RmlC-like_jellyroll"/>
</dbReference>
<feature type="domain" description="HTH araC/xylS-type" evidence="5">
    <location>
        <begin position="161"/>
        <end position="264"/>
    </location>
</feature>
<dbReference type="SMART" id="SM00342">
    <property type="entry name" value="HTH_ARAC"/>
    <property type="match status" value="1"/>
</dbReference>
<keyword evidence="3" id="KW-0010">Activator</keyword>
<dbReference type="InterPro" id="IPR009057">
    <property type="entry name" value="Homeodomain-like_sf"/>
</dbReference>
<keyword evidence="1" id="KW-0805">Transcription regulation</keyword>
<keyword evidence="7" id="KW-1185">Reference proteome</keyword>
<dbReference type="EMBL" id="FWFG01000100">
    <property type="protein sequence ID" value="SLM94651.1"/>
    <property type="molecule type" value="Genomic_DNA"/>
</dbReference>
<dbReference type="OrthoDB" id="2060755at2"/>
<evidence type="ECO:0000313" key="6">
    <source>
        <dbReference type="EMBL" id="SLM94651.1"/>
    </source>
</evidence>
<dbReference type="SUPFAM" id="SSF51215">
    <property type="entry name" value="Regulatory protein AraC"/>
    <property type="match status" value="1"/>
</dbReference>
<dbReference type="Pfam" id="PF02311">
    <property type="entry name" value="AraC_binding"/>
    <property type="match status" value="1"/>
</dbReference>
<dbReference type="SUPFAM" id="SSF46689">
    <property type="entry name" value="Homeodomain-like"/>
    <property type="match status" value="2"/>
</dbReference>
<keyword evidence="4" id="KW-0804">Transcription</keyword>
<accession>A0A1X6X628</accession>